<dbReference type="InterPro" id="IPR052781">
    <property type="entry name" value="Cys_protease_inhibitor_I42"/>
</dbReference>
<keyword evidence="1" id="KW-0646">Protease inhibitor</keyword>
<evidence type="ECO:0000256" key="1">
    <source>
        <dbReference type="ARBA" id="ARBA00022690"/>
    </source>
</evidence>
<dbReference type="InterPro" id="IPR018990">
    <property type="entry name" value="Prot_inh_I42_chagasin"/>
</dbReference>
<dbReference type="InterPro" id="IPR036331">
    <property type="entry name" value="Chagasin-like_sf"/>
</dbReference>
<feature type="domain" description="Proteinase inhibitor I42 chagasin" evidence="3">
    <location>
        <begin position="18"/>
        <end position="99"/>
    </location>
</feature>
<evidence type="ECO:0000313" key="4">
    <source>
        <dbReference type="EMBL" id="MBK8889080.1"/>
    </source>
</evidence>
<sequence length="105" mass="11620">MLTIGESDNGRTLDIGCGESVRVSLPENATTGYRWTIDRYDERVIEAIASEAAYPASALGSGGEVAFTFRGKNVGSGEITLKYWRHWEGESSVRARFRVRLNVHP</sequence>
<name>A0A9D7LNB5_9RHOO</name>
<organism evidence="4 5">
    <name type="scientific">Candidatus Dechloromonas phosphorivorans</name>
    <dbReference type="NCBI Taxonomy" id="2899244"/>
    <lineage>
        <taxon>Bacteria</taxon>
        <taxon>Pseudomonadati</taxon>
        <taxon>Pseudomonadota</taxon>
        <taxon>Betaproteobacteria</taxon>
        <taxon>Rhodocyclales</taxon>
        <taxon>Azonexaceae</taxon>
        <taxon>Dechloromonas</taxon>
    </lineage>
</organism>
<dbReference type="PANTHER" id="PTHR36530:SF1">
    <property type="entry name" value="AMOEBIASIN-1"/>
    <property type="match status" value="1"/>
</dbReference>
<dbReference type="Pfam" id="PF09394">
    <property type="entry name" value="Inhibitor_I42"/>
    <property type="match status" value="1"/>
</dbReference>
<dbReference type="AlphaFoldDB" id="A0A9D7LNB5"/>
<dbReference type="EMBL" id="JADKBR010000001">
    <property type="protein sequence ID" value="MBK8889080.1"/>
    <property type="molecule type" value="Genomic_DNA"/>
</dbReference>
<dbReference type="SUPFAM" id="SSF141066">
    <property type="entry name" value="ICP-like"/>
    <property type="match status" value="1"/>
</dbReference>
<evidence type="ECO:0000313" key="5">
    <source>
        <dbReference type="Proteomes" id="UP000808146"/>
    </source>
</evidence>
<accession>A0A9D7LNB5</accession>
<gene>
    <name evidence="4" type="ORF">IPN75_01205</name>
</gene>
<evidence type="ECO:0000256" key="2">
    <source>
        <dbReference type="ARBA" id="ARBA00022704"/>
    </source>
</evidence>
<reference evidence="4" key="1">
    <citation type="submission" date="2020-10" db="EMBL/GenBank/DDBJ databases">
        <title>Connecting structure to function with the recovery of over 1000 high-quality activated sludge metagenome-assembled genomes encoding full-length rRNA genes using long-read sequencing.</title>
        <authorList>
            <person name="Singleton C.M."/>
            <person name="Petriglieri F."/>
            <person name="Kristensen J.M."/>
            <person name="Kirkegaard R.H."/>
            <person name="Michaelsen T.Y."/>
            <person name="Andersen M.H."/>
            <person name="Karst S.M."/>
            <person name="Dueholm M.S."/>
            <person name="Nielsen P.H."/>
            <person name="Albertsen M."/>
        </authorList>
    </citation>
    <scope>NUCLEOTIDE SEQUENCE</scope>
    <source>
        <strain evidence="4">OdNE_18-Q3-R46-58_BAT3C.305</strain>
    </source>
</reference>
<proteinExistence type="predicted"/>
<dbReference type="PANTHER" id="PTHR36530">
    <property type="entry name" value="INHIBITOR OF CYSTEINE PEPTIDASE"/>
    <property type="match status" value="1"/>
</dbReference>
<dbReference type="GO" id="GO:0004869">
    <property type="term" value="F:cysteine-type endopeptidase inhibitor activity"/>
    <property type="evidence" value="ECO:0007669"/>
    <property type="project" value="UniProtKB-KW"/>
</dbReference>
<evidence type="ECO:0000259" key="3">
    <source>
        <dbReference type="Pfam" id="PF09394"/>
    </source>
</evidence>
<comment type="caution">
    <text evidence="4">The sequence shown here is derived from an EMBL/GenBank/DDBJ whole genome shotgun (WGS) entry which is preliminary data.</text>
</comment>
<dbReference type="Proteomes" id="UP000808146">
    <property type="component" value="Unassembled WGS sequence"/>
</dbReference>
<protein>
    <submittedName>
        <fullName evidence="4">Protease inhibitor I42 family protein</fullName>
    </submittedName>
</protein>
<keyword evidence="2" id="KW-0789">Thiol protease inhibitor</keyword>
<dbReference type="Gene3D" id="2.60.40.2020">
    <property type="match status" value="1"/>
</dbReference>